<feature type="region of interest" description="Disordered" evidence="1">
    <location>
        <begin position="56"/>
        <end position="76"/>
    </location>
</feature>
<gene>
    <name evidence="2" type="ORF">VP01_8505g2</name>
</gene>
<dbReference type="AlphaFoldDB" id="A0A0L6U957"/>
<sequence>PLDSPYLPSSRYGLLASDLMNQSTQIQPAHPWTAPIPAIICNIYCQCAHYQKEDSLQVSSEDEGGERDKAEGVLAKPLTNQQIKHRAYKAKFQKERKLNANLKLSGIAHLPVHISTTNSNAMIRFLYK</sequence>
<dbReference type="EMBL" id="LAVV01014055">
    <property type="protein sequence ID" value="KNZ45084.1"/>
    <property type="molecule type" value="Genomic_DNA"/>
</dbReference>
<accession>A0A0L6U957</accession>
<keyword evidence="3" id="KW-1185">Reference proteome</keyword>
<organism evidence="2 3">
    <name type="scientific">Puccinia sorghi</name>
    <dbReference type="NCBI Taxonomy" id="27349"/>
    <lineage>
        <taxon>Eukaryota</taxon>
        <taxon>Fungi</taxon>
        <taxon>Dikarya</taxon>
        <taxon>Basidiomycota</taxon>
        <taxon>Pucciniomycotina</taxon>
        <taxon>Pucciniomycetes</taxon>
        <taxon>Pucciniales</taxon>
        <taxon>Pucciniaceae</taxon>
        <taxon>Puccinia</taxon>
    </lineage>
</organism>
<dbReference type="Proteomes" id="UP000037035">
    <property type="component" value="Unassembled WGS sequence"/>
</dbReference>
<reference evidence="2 3" key="1">
    <citation type="submission" date="2015-08" db="EMBL/GenBank/DDBJ databases">
        <title>Next Generation Sequencing and Analysis of the Genome of Puccinia sorghi L Schw, the Causal Agent of Maize Common Rust.</title>
        <authorList>
            <person name="Rochi L."/>
            <person name="Burguener G."/>
            <person name="Darino M."/>
            <person name="Turjanski A."/>
            <person name="Kreff E."/>
            <person name="Dieguez M.J."/>
            <person name="Sacco F."/>
        </authorList>
    </citation>
    <scope>NUCLEOTIDE SEQUENCE [LARGE SCALE GENOMIC DNA]</scope>
    <source>
        <strain evidence="2 3">RO10H11247</strain>
    </source>
</reference>
<evidence type="ECO:0000313" key="3">
    <source>
        <dbReference type="Proteomes" id="UP000037035"/>
    </source>
</evidence>
<protein>
    <submittedName>
        <fullName evidence="2">Uncharacterized protein</fullName>
    </submittedName>
</protein>
<dbReference type="VEuPathDB" id="FungiDB:VP01_8505g2"/>
<feature type="non-terminal residue" evidence="2">
    <location>
        <position position="1"/>
    </location>
</feature>
<name>A0A0L6U957_9BASI</name>
<evidence type="ECO:0000256" key="1">
    <source>
        <dbReference type="SAM" id="MobiDB-lite"/>
    </source>
</evidence>
<evidence type="ECO:0000313" key="2">
    <source>
        <dbReference type="EMBL" id="KNZ45084.1"/>
    </source>
</evidence>
<proteinExistence type="predicted"/>
<comment type="caution">
    <text evidence="2">The sequence shown here is derived from an EMBL/GenBank/DDBJ whole genome shotgun (WGS) entry which is preliminary data.</text>
</comment>